<gene>
    <name evidence="2" type="ORF">LVJ81_10590</name>
</gene>
<dbReference type="PROSITE" id="PS51257">
    <property type="entry name" value="PROKAR_LIPOPROTEIN"/>
    <property type="match status" value="1"/>
</dbReference>
<dbReference type="EMBL" id="CP091512">
    <property type="protein sequence ID" value="UOO92064.1"/>
    <property type="molecule type" value="Genomic_DNA"/>
</dbReference>
<accession>A0ABY4E8H6</accession>
<organism evidence="2 3">
    <name type="scientific">Vitreoscilla stercoraria</name>
    <dbReference type="NCBI Taxonomy" id="61"/>
    <lineage>
        <taxon>Bacteria</taxon>
        <taxon>Pseudomonadati</taxon>
        <taxon>Pseudomonadota</taxon>
        <taxon>Betaproteobacteria</taxon>
        <taxon>Neisseriales</taxon>
        <taxon>Neisseriaceae</taxon>
        <taxon>Vitreoscilla</taxon>
    </lineage>
</organism>
<evidence type="ECO:0000313" key="3">
    <source>
        <dbReference type="Proteomes" id="UP000832034"/>
    </source>
</evidence>
<reference evidence="2" key="1">
    <citation type="submission" date="2021-12" db="EMBL/GenBank/DDBJ databases">
        <authorList>
            <person name="Veyrier F.J."/>
        </authorList>
    </citation>
    <scope>NUCLEOTIDE SEQUENCE</scope>
    <source>
        <strain evidence="2">SAG 1488-6</strain>
    </source>
</reference>
<proteinExistence type="predicted"/>
<dbReference type="Proteomes" id="UP000832034">
    <property type="component" value="Chromosome"/>
</dbReference>
<dbReference type="RefSeq" id="WP_019958338.1">
    <property type="nucleotide sequence ID" value="NZ_CP091512.1"/>
</dbReference>
<sequence>MRLSALICLSVLGLSACQTHTISESSQELARLQQDRARLNRVYATAETTILEQQKTDAAYAAARTHFQILRQLRFKACANPASPNLALRLQLVQCQYAALNQDYQQLYHWQQSHYQFPPRVAVPQN</sequence>
<evidence type="ECO:0000313" key="2">
    <source>
        <dbReference type="EMBL" id="UOO92064.1"/>
    </source>
</evidence>
<evidence type="ECO:0008006" key="4">
    <source>
        <dbReference type="Google" id="ProtNLM"/>
    </source>
</evidence>
<keyword evidence="1" id="KW-0175">Coiled coil</keyword>
<keyword evidence="3" id="KW-1185">Reference proteome</keyword>
<name>A0ABY4E8H6_VITST</name>
<protein>
    <recommendedName>
        <fullName evidence="4">Lipoprotein</fullName>
    </recommendedName>
</protein>
<evidence type="ECO:0000256" key="1">
    <source>
        <dbReference type="SAM" id="Coils"/>
    </source>
</evidence>
<feature type="coiled-coil region" evidence="1">
    <location>
        <begin position="22"/>
        <end position="49"/>
    </location>
</feature>
<reference evidence="2" key="2">
    <citation type="journal article" date="2022" name="Res Sq">
        <title>Evolution of multicellular longitudinally dividing oral cavity symbionts (Neisseriaceae).</title>
        <authorList>
            <person name="Nyongesa S."/>
            <person name="Weber P."/>
            <person name="Bernet E."/>
            <person name="Pullido F."/>
            <person name="Nieckarz M."/>
            <person name="Delaby M."/>
            <person name="Nieves C."/>
            <person name="Viehboeck T."/>
            <person name="Krause N."/>
            <person name="Rivera-Millot A."/>
            <person name="Nakamura A."/>
            <person name="Vischer N."/>
            <person name="VanNieuwenhze M."/>
            <person name="Brun Y."/>
            <person name="Cava F."/>
            <person name="Bulgheresi S."/>
            <person name="Veyrier F."/>
        </authorList>
    </citation>
    <scope>NUCLEOTIDE SEQUENCE</scope>
    <source>
        <strain evidence="2">SAG 1488-6</strain>
    </source>
</reference>